<evidence type="ECO:0000313" key="2">
    <source>
        <dbReference type="Proteomes" id="UP000634136"/>
    </source>
</evidence>
<reference evidence="1" key="1">
    <citation type="submission" date="2020-09" db="EMBL/GenBank/DDBJ databases">
        <title>Genome-Enabled Discovery of Anthraquinone Biosynthesis in Senna tora.</title>
        <authorList>
            <person name="Kang S.-H."/>
            <person name="Pandey R.P."/>
            <person name="Lee C.-M."/>
            <person name="Sim J.-S."/>
            <person name="Jeong J.-T."/>
            <person name="Choi B.-S."/>
            <person name="Jung M."/>
            <person name="Ginzburg D."/>
            <person name="Zhao K."/>
            <person name="Won S.Y."/>
            <person name="Oh T.-J."/>
            <person name="Yu Y."/>
            <person name="Kim N.-H."/>
            <person name="Lee O.R."/>
            <person name="Lee T.-H."/>
            <person name="Bashyal P."/>
            <person name="Kim T.-S."/>
            <person name="Lee W.-H."/>
            <person name="Kawkins C."/>
            <person name="Kim C.-K."/>
            <person name="Kim J.S."/>
            <person name="Ahn B.O."/>
            <person name="Rhee S.Y."/>
            <person name="Sohng J.K."/>
        </authorList>
    </citation>
    <scope>NUCLEOTIDE SEQUENCE</scope>
    <source>
        <tissue evidence="1">Leaf</tissue>
    </source>
</reference>
<keyword evidence="2" id="KW-1185">Reference proteome</keyword>
<evidence type="ECO:0000313" key="1">
    <source>
        <dbReference type="EMBL" id="KAF7804209.1"/>
    </source>
</evidence>
<dbReference type="EMBL" id="JAAIUW010000013">
    <property type="protein sequence ID" value="KAF7804209.1"/>
    <property type="molecule type" value="Genomic_DNA"/>
</dbReference>
<comment type="caution">
    <text evidence="1">The sequence shown here is derived from an EMBL/GenBank/DDBJ whole genome shotgun (WGS) entry which is preliminary data.</text>
</comment>
<accession>A0A834SVC9</accession>
<organism evidence="1 2">
    <name type="scientific">Senna tora</name>
    <dbReference type="NCBI Taxonomy" id="362788"/>
    <lineage>
        <taxon>Eukaryota</taxon>
        <taxon>Viridiplantae</taxon>
        <taxon>Streptophyta</taxon>
        <taxon>Embryophyta</taxon>
        <taxon>Tracheophyta</taxon>
        <taxon>Spermatophyta</taxon>
        <taxon>Magnoliopsida</taxon>
        <taxon>eudicotyledons</taxon>
        <taxon>Gunneridae</taxon>
        <taxon>Pentapetalae</taxon>
        <taxon>rosids</taxon>
        <taxon>fabids</taxon>
        <taxon>Fabales</taxon>
        <taxon>Fabaceae</taxon>
        <taxon>Caesalpinioideae</taxon>
        <taxon>Cassia clade</taxon>
        <taxon>Senna</taxon>
    </lineage>
</organism>
<name>A0A834SVC9_9FABA</name>
<dbReference type="Proteomes" id="UP000634136">
    <property type="component" value="Unassembled WGS sequence"/>
</dbReference>
<sequence>MTALYVCPWKESDERESEKIVPSYSYLCQGMQSMVPCSRVQHTRWTIKSV</sequence>
<proteinExistence type="predicted"/>
<gene>
    <name evidence="1" type="ORF">G2W53_043320</name>
</gene>
<protein>
    <submittedName>
        <fullName evidence="1">Uncharacterized protein</fullName>
    </submittedName>
</protein>
<dbReference type="AlphaFoldDB" id="A0A834SVC9"/>